<name>R0IIU6_EXST2</name>
<protein>
    <submittedName>
        <fullName evidence="1">Uncharacterized protein</fullName>
    </submittedName>
</protein>
<reference evidence="1 2" key="2">
    <citation type="journal article" date="2013" name="PLoS Genet.">
        <title>Comparative genome structure, secondary metabolite, and effector coding capacity across Cochliobolus pathogens.</title>
        <authorList>
            <person name="Condon B.J."/>
            <person name="Leng Y."/>
            <person name="Wu D."/>
            <person name="Bushley K.E."/>
            <person name="Ohm R.A."/>
            <person name="Otillar R."/>
            <person name="Martin J."/>
            <person name="Schackwitz W."/>
            <person name="Grimwood J."/>
            <person name="MohdZainudin N."/>
            <person name="Xue C."/>
            <person name="Wang R."/>
            <person name="Manning V.A."/>
            <person name="Dhillon B."/>
            <person name="Tu Z.J."/>
            <person name="Steffenson B.J."/>
            <person name="Salamov A."/>
            <person name="Sun H."/>
            <person name="Lowry S."/>
            <person name="LaButti K."/>
            <person name="Han J."/>
            <person name="Copeland A."/>
            <person name="Lindquist E."/>
            <person name="Barry K."/>
            <person name="Schmutz J."/>
            <person name="Baker S.E."/>
            <person name="Ciuffetti L.M."/>
            <person name="Grigoriev I.V."/>
            <person name="Zhong S."/>
            <person name="Turgeon B.G."/>
        </authorList>
    </citation>
    <scope>NUCLEOTIDE SEQUENCE [LARGE SCALE GENOMIC DNA]</scope>
    <source>
        <strain evidence="2">28A</strain>
    </source>
</reference>
<dbReference type="GeneID" id="19398847"/>
<proteinExistence type="predicted"/>
<dbReference type="HOGENOM" id="CLU_2456191_0_0_1"/>
<reference evidence="1 2" key="1">
    <citation type="journal article" date="2012" name="PLoS Pathog.">
        <title>Diverse lifestyles and strategies of plant pathogenesis encoded in the genomes of eighteen Dothideomycetes fungi.</title>
        <authorList>
            <person name="Ohm R.A."/>
            <person name="Feau N."/>
            <person name="Henrissat B."/>
            <person name="Schoch C.L."/>
            <person name="Horwitz B.A."/>
            <person name="Barry K.W."/>
            <person name="Condon B.J."/>
            <person name="Copeland A.C."/>
            <person name="Dhillon B."/>
            <person name="Glaser F."/>
            <person name="Hesse C.N."/>
            <person name="Kosti I."/>
            <person name="LaButti K."/>
            <person name="Lindquist E.A."/>
            <person name="Lucas S."/>
            <person name="Salamov A.A."/>
            <person name="Bradshaw R.E."/>
            <person name="Ciuffetti L."/>
            <person name="Hamelin R.C."/>
            <person name="Kema G.H.J."/>
            <person name="Lawrence C."/>
            <person name="Scott J.A."/>
            <person name="Spatafora J.W."/>
            <person name="Turgeon B.G."/>
            <person name="de Wit P.J.G.M."/>
            <person name="Zhong S."/>
            <person name="Goodwin S.B."/>
            <person name="Grigoriev I.V."/>
        </authorList>
    </citation>
    <scope>NUCLEOTIDE SEQUENCE [LARGE SCALE GENOMIC DNA]</scope>
    <source>
        <strain evidence="2">28A</strain>
    </source>
</reference>
<sequence length="89" mass="9737">MAIARACSPALPLAAHGRPSSTALRPQSQLFAIARQFAPPNLLCRHELSPRSTSFLLRPIGMATTQHCPEVSWIACRPRSRGRHPAQSK</sequence>
<dbReference type="EMBL" id="KB908703">
    <property type="protein sequence ID" value="EOA84866.1"/>
    <property type="molecule type" value="Genomic_DNA"/>
</dbReference>
<dbReference type="Proteomes" id="UP000016935">
    <property type="component" value="Unassembled WGS sequence"/>
</dbReference>
<keyword evidence="2" id="KW-1185">Reference proteome</keyword>
<evidence type="ECO:0000313" key="2">
    <source>
        <dbReference type="Proteomes" id="UP000016935"/>
    </source>
</evidence>
<evidence type="ECO:0000313" key="1">
    <source>
        <dbReference type="EMBL" id="EOA84866.1"/>
    </source>
</evidence>
<gene>
    <name evidence="1" type="ORF">SETTUDRAFT_163678</name>
</gene>
<organism evidence="1 2">
    <name type="scientific">Exserohilum turcicum (strain 28A)</name>
    <name type="common">Northern leaf blight fungus</name>
    <name type="synonym">Setosphaeria turcica</name>
    <dbReference type="NCBI Taxonomy" id="671987"/>
    <lineage>
        <taxon>Eukaryota</taxon>
        <taxon>Fungi</taxon>
        <taxon>Dikarya</taxon>
        <taxon>Ascomycota</taxon>
        <taxon>Pezizomycotina</taxon>
        <taxon>Dothideomycetes</taxon>
        <taxon>Pleosporomycetidae</taxon>
        <taxon>Pleosporales</taxon>
        <taxon>Pleosporineae</taxon>
        <taxon>Pleosporaceae</taxon>
        <taxon>Exserohilum</taxon>
    </lineage>
</organism>
<dbReference type="RefSeq" id="XP_008027393.1">
    <property type="nucleotide sequence ID" value="XM_008029202.1"/>
</dbReference>
<dbReference type="AlphaFoldDB" id="R0IIU6"/>
<accession>R0IIU6</accession>